<dbReference type="PROSITE" id="PS00074">
    <property type="entry name" value="GLFV_DEHYDROGENASE"/>
    <property type="match status" value="1"/>
</dbReference>
<accession>T0ZGQ9</accession>
<dbReference type="AlphaFoldDB" id="T0ZGQ9"/>
<evidence type="ECO:0000313" key="4">
    <source>
        <dbReference type="EMBL" id="EQD47406.1"/>
    </source>
</evidence>
<organism evidence="4">
    <name type="scientific">mine drainage metagenome</name>
    <dbReference type="NCBI Taxonomy" id="410659"/>
    <lineage>
        <taxon>unclassified sequences</taxon>
        <taxon>metagenomes</taxon>
        <taxon>ecological metagenomes</taxon>
    </lineage>
</organism>
<dbReference type="PANTHER" id="PTHR11606">
    <property type="entry name" value="GLUTAMATE DEHYDROGENASE"/>
    <property type="match status" value="1"/>
</dbReference>
<reference evidence="4" key="2">
    <citation type="journal article" date="2014" name="ISME J.">
        <title>Microbial stratification in low pH oxic and suboxic macroscopic growths along an acid mine drainage.</title>
        <authorList>
            <person name="Mendez-Garcia C."/>
            <person name="Mesa V."/>
            <person name="Sprenger R.R."/>
            <person name="Richter M."/>
            <person name="Diez M.S."/>
            <person name="Solano J."/>
            <person name="Bargiela R."/>
            <person name="Golyshina O.V."/>
            <person name="Manteca A."/>
            <person name="Ramos J.L."/>
            <person name="Gallego J.R."/>
            <person name="Llorente I."/>
            <person name="Martins Dos Santos V.A."/>
            <person name="Jensen O.N."/>
            <person name="Pelaez A.I."/>
            <person name="Sanchez J."/>
            <person name="Ferrer M."/>
        </authorList>
    </citation>
    <scope>NUCLEOTIDE SEQUENCE</scope>
</reference>
<feature type="non-terminal residue" evidence="4">
    <location>
        <position position="116"/>
    </location>
</feature>
<dbReference type="InterPro" id="IPR006097">
    <property type="entry name" value="Glu/Leu/Phe/Val/Trp_DH_dimer"/>
</dbReference>
<dbReference type="Gene3D" id="3.40.50.10860">
    <property type="entry name" value="Leucine Dehydrogenase, chain A, domain 1"/>
    <property type="match status" value="1"/>
</dbReference>
<feature type="domain" description="Glutamate/phenylalanine/leucine/valine/L-tryptophan dehydrogenase dimerisation" evidence="3">
    <location>
        <begin position="35"/>
        <end position="115"/>
    </location>
</feature>
<comment type="similarity">
    <text evidence="1">Belongs to the Glu/Leu/Phe/Val dehydrogenases family.</text>
</comment>
<dbReference type="GO" id="GO:0004352">
    <property type="term" value="F:glutamate dehydrogenase (NAD+) activity"/>
    <property type="evidence" value="ECO:0007669"/>
    <property type="project" value="TreeGrafter"/>
</dbReference>
<dbReference type="EMBL" id="AUZZ01006088">
    <property type="protein sequence ID" value="EQD47406.1"/>
    <property type="molecule type" value="Genomic_DNA"/>
</dbReference>
<evidence type="ECO:0000256" key="1">
    <source>
        <dbReference type="ARBA" id="ARBA00006382"/>
    </source>
</evidence>
<dbReference type="Gene3D" id="1.10.8.1210">
    <property type="match status" value="1"/>
</dbReference>
<protein>
    <submittedName>
        <fullName evidence="4">NAD-specific glutamate dehydrogenase</fullName>
    </submittedName>
</protein>
<dbReference type="InterPro" id="IPR033524">
    <property type="entry name" value="Glu/Leu/Phe/Val_DH_AS"/>
</dbReference>
<comment type="caution">
    <text evidence="4">The sequence shown here is derived from an EMBL/GenBank/DDBJ whole genome shotgun (WGS) entry which is preliminary data.</text>
</comment>
<gene>
    <name evidence="4" type="ORF">B2A_08457</name>
</gene>
<evidence type="ECO:0000259" key="3">
    <source>
        <dbReference type="Pfam" id="PF02812"/>
    </source>
</evidence>
<dbReference type="PANTHER" id="PTHR11606:SF13">
    <property type="entry name" value="GLUTAMATE DEHYDROGENASE 1, MITOCHONDRIAL"/>
    <property type="match status" value="1"/>
</dbReference>
<dbReference type="SUPFAM" id="SSF53223">
    <property type="entry name" value="Aminoacid dehydrogenase-like, N-terminal domain"/>
    <property type="match status" value="1"/>
</dbReference>
<dbReference type="GO" id="GO:0006538">
    <property type="term" value="P:L-glutamate catabolic process"/>
    <property type="evidence" value="ECO:0007669"/>
    <property type="project" value="TreeGrafter"/>
</dbReference>
<keyword evidence="2" id="KW-0560">Oxidoreductase</keyword>
<reference evidence="4" key="1">
    <citation type="submission" date="2013-08" db="EMBL/GenBank/DDBJ databases">
        <authorList>
            <person name="Mendez C."/>
            <person name="Richter M."/>
            <person name="Ferrer M."/>
            <person name="Sanchez J."/>
        </authorList>
    </citation>
    <scope>NUCLEOTIDE SEQUENCE</scope>
</reference>
<proteinExistence type="inferred from homology"/>
<evidence type="ECO:0000256" key="2">
    <source>
        <dbReference type="ARBA" id="ARBA00023002"/>
    </source>
</evidence>
<dbReference type="InterPro" id="IPR046346">
    <property type="entry name" value="Aminoacid_DH-like_N_sf"/>
</dbReference>
<name>T0ZGQ9_9ZZZZ</name>
<dbReference type="Pfam" id="PF02812">
    <property type="entry name" value="ELFV_dehydrog_N"/>
    <property type="match status" value="1"/>
</dbReference>
<sequence length="116" mass="12885">MAEELNPFRIAQEQLDNAAETMKLDEQAHQILREPMRTIVVNIPVKMRDGSTKVFTGFRVHHNTARGPGKGGIRFHPEETIDTVKALASWMTWKVSLANLPFGGAKGGIICDPKSM</sequence>